<protein>
    <submittedName>
        <fullName evidence="2">Uncharacterized protein</fullName>
    </submittedName>
</protein>
<accession>A0A3D9INH5</accession>
<feature type="transmembrane region" description="Helical" evidence="1">
    <location>
        <begin position="89"/>
        <end position="109"/>
    </location>
</feature>
<evidence type="ECO:0000313" key="3">
    <source>
        <dbReference type="Proteomes" id="UP000256869"/>
    </source>
</evidence>
<comment type="caution">
    <text evidence="2">The sequence shown here is derived from an EMBL/GenBank/DDBJ whole genome shotgun (WGS) entry which is preliminary data.</text>
</comment>
<gene>
    <name evidence="2" type="ORF">DFP95_104307</name>
</gene>
<dbReference type="Proteomes" id="UP000256869">
    <property type="component" value="Unassembled WGS sequence"/>
</dbReference>
<evidence type="ECO:0000256" key="1">
    <source>
        <dbReference type="SAM" id="Phobius"/>
    </source>
</evidence>
<proteinExistence type="predicted"/>
<name>A0A3D9INH5_9BACL</name>
<dbReference type="RefSeq" id="WP_115992588.1">
    <property type="nucleotide sequence ID" value="NZ_QRDY01000004.1"/>
</dbReference>
<evidence type="ECO:0000313" key="2">
    <source>
        <dbReference type="EMBL" id="RED63312.1"/>
    </source>
</evidence>
<feature type="transmembrane region" description="Helical" evidence="1">
    <location>
        <begin position="51"/>
        <end position="77"/>
    </location>
</feature>
<dbReference type="AlphaFoldDB" id="A0A3D9INH5"/>
<feature type="transmembrane region" description="Helical" evidence="1">
    <location>
        <begin position="115"/>
        <end position="132"/>
    </location>
</feature>
<feature type="transmembrane region" description="Helical" evidence="1">
    <location>
        <begin position="175"/>
        <end position="200"/>
    </location>
</feature>
<keyword evidence="1" id="KW-0812">Transmembrane</keyword>
<organism evidence="2 3">
    <name type="scientific">Cohnella lupini</name>
    <dbReference type="NCBI Taxonomy" id="1294267"/>
    <lineage>
        <taxon>Bacteria</taxon>
        <taxon>Bacillati</taxon>
        <taxon>Bacillota</taxon>
        <taxon>Bacilli</taxon>
        <taxon>Bacillales</taxon>
        <taxon>Paenibacillaceae</taxon>
        <taxon>Cohnella</taxon>
    </lineage>
</organism>
<feature type="transmembrane region" description="Helical" evidence="1">
    <location>
        <begin position="12"/>
        <end position="36"/>
    </location>
</feature>
<keyword evidence="1" id="KW-0472">Membrane</keyword>
<sequence length="214" mass="23830">MDDAISVTMKPLTKWIGFAACAWGLLFAAGHVLLFFGGGSFIVRPQFANNYGIYLLASTISVLLFISIAMLPLALVWPFRWISQRRLQILTLLLAYLALSSFAIYEWVIAAEQRAALLTALVCAISIVAAFVRPKSQSVARWLVFIATWVFGAGMALYGGAYLILAFFQPTFDKFLGYLFLGGMTFFVEGLLFLATGWLVSRKRVFARHFSQQV</sequence>
<keyword evidence="1" id="KW-1133">Transmembrane helix</keyword>
<feature type="transmembrane region" description="Helical" evidence="1">
    <location>
        <begin position="144"/>
        <end position="169"/>
    </location>
</feature>
<reference evidence="2 3" key="1">
    <citation type="submission" date="2018-07" db="EMBL/GenBank/DDBJ databases">
        <title>Genomic Encyclopedia of Type Strains, Phase III (KMG-III): the genomes of soil and plant-associated and newly described type strains.</title>
        <authorList>
            <person name="Whitman W."/>
        </authorList>
    </citation>
    <scope>NUCLEOTIDE SEQUENCE [LARGE SCALE GENOMIC DNA]</scope>
    <source>
        <strain evidence="2 3">CECT 8236</strain>
    </source>
</reference>
<dbReference type="EMBL" id="QRDY01000004">
    <property type="protein sequence ID" value="RED63312.1"/>
    <property type="molecule type" value="Genomic_DNA"/>
</dbReference>
<keyword evidence="3" id="KW-1185">Reference proteome</keyword>